<name>A0A7U2EY14_PHANO</name>
<protein>
    <submittedName>
        <fullName evidence="6">MYND-type zinc finger protein samB</fullName>
    </submittedName>
</protein>
<dbReference type="KEGG" id="pno:SNOG_02848"/>
<evidence type="ECO:0000256" key="2">
    <source>
        <dbReference type="ARBA" id="ARBA00022771"/>
    </source>
</evidence>
<dbReference type="PROSITE" id="PS50865">
    <property type="entry name" value="ZF_MYND_2"/>
    <property type="match status" value="1"/>
</dbReference>
<evidence type="ECO:0000256" key="3">
    <source>
        <dbReference type="ARBA" id="ARBA00022833"/>
    </source>
</evidence>
<dbReference type="SUPFAM" id="SSF144232">
    <property type="entry name" value="HIT/MYND zinc finger-like"/>
    <property type="match status" value="1"/>
</dbReference>
<dbReference type="Gene3D" id="6.10.140.2220">
    <property type="match status" value="1"/>
</dbReference>
<gene>
    <name evidence="6" type="ORF">JI435_028480</name>
</gene>
<keyword evidence="3" id="KW-0862">Zinc</keyword>
<reference evidence="7" key="1">
    <citation type="journal article" date="2021" name="BMC Genomics">
        <title>Chromosome-level genome assembly and manually-curated proteome of model necrotroph Parastagonospora nodorum Sn15 reveals a genome-wide trove of candidate effector homologs, and redundancy of virulence-related functions within an accessory chromosome.</title>
        <authorList>
            <person name="Bertazzoni S."/>
            <person name="Jones D.A.B."/>
            <person name="Phan H.T."/>
            <person name="Tan K.-C."/>
            <person name="Hane J.K."/>
        </authorList>
    </citation>
    <scope>NUCLEOTIDE SEQUENCE [LARGE SCALE GENOMIC DNA]</scope>
    <source>
        <strain evidence="7">SN15 / ATCC MYA-4574 / FGSC 10173)</strain>
    </source>
</reference>
<dbReference type="Pfam" id="PF01753">
    <property type="entry name" value="zf-MYND"/>
    <property type="match status" value="1"/>
</dbReference>
<dbReference type="RefSeq" id="XP_001793441.1">
    <property type="nucleotide sequence ID" value="XM_001793389.1"/>
</dbReference>
<dbReference type="EMBL" id="CP069027">
    <property type="protein sequence ID" value="QRC95124.1"/>
    <property type="molecule type" value="Genomic_DNA"/>
</dbReference>
<dbReference type="AlphaFoldDB" id="A0A7U2EY14"/>
<dbReference type="Proteomes" id="UP000663193">
    <property type="component" value="Chromosome 5"/>
</dbReference>
<dbReference type="OrthoDB" id="437457at2759"/>
<organism evidence="6 7">
    <name type="scientific">Phaeosphaeria nodorum (strain SN15 / ATCC MYA-4574 / FGSC 10173)</name>
    <name type="common">Glume blotch fungus</name>
    <name type="synonym">Parastagonospora nodorum</name>
    <dbReference type="NCBI Taxonomy" id="321614"/>
    <lineage>
        <taxon>Eukaryota</taxon>
        <taxon>Fungi</taxon>
        <taxon>Dikarya</taxon>
        <taxon>Ascomycota</taxon>
        <taxon>Pezizomycotina</taxon>
        <taxon>Dothideomycetes</taxon>
        <taxon>Pleosporomycetidae</taxon>
        <taxon>Pleosporales</taxon>
        <taxon>Pleosporineae</taxon>
        <taxon>Phaeosphaeriaceae</taxon>
        <taxon>Parastagonospora</taxon>
    </lineage>
</organism>
<evidence type="ECO:0000313" key="6">
    <source>
        <dbReference type="EMBL" id="QRC95124.1"/>
    </source>
</evidence>
<feature type="domain" description="MYND-type" evidence="5">
    <location>
        <begin position="9"/>
        <end position="45"/>
    </location>
</feature>
<dbReference type="InterPro" id="IPR002893">
    <property type="entry name" value="Znf_MYND"/>
</dbReference>
<keyword evidence="7" id="KW-1185">Reference proteome</keyword>
<evidence type="ECO:0000313" key="7">
    <source>
        <dbReference type="Proteomes" id="UP000663193"/>
    </source>
</evidence>
<proteinExistence type="predicted"/>
<accession>A0A7U2EY14</accession>
<keyword evidence="2 4" id="KW-0863">Zinc-finger</keyword>
<evidence type="ECO:0000259" key="5">
    <source>
        <dbReference type="PROSITE" id="PS50865"/>
    </source>
</evidence>
<evidence type="ECO:0000256" key="1">
    <source>
        <dbReference type="ARBA" id="ARBA00022723"/>
    </source>
</evidence>
<evidence type="ECO:0000256" key="4">
    <source>
        <dbReference type="PROSITE-ProRule" id="PRU00134"/>
    </source>
</evidence>
<keyword evidence="1" id="KW-0479">Metal-binding</keyword>
<dbReference type="GO" id="GO:0008270">
    <property type="term" value="F:zinc ion binding"/>
    <property type="evidence" value="ECO:0007669"/>
    <property type="project" value="UniProtKB-KW"/>
</dbReference>
<sequence>MTDTNTKHCAMCTNLSMNNCTGCGAIRYCSNVCQKADWTVHKLLCSSFAAGFKDIQRPSPVHYRGIFFAEDEEKPRIVWVHIRRGLDGEFQVNILPILANPVGMQVRKEVEISVLLKRPLDKVILTAFRDRIQETHGQPPKSLEKIDKELGEIMRGPMLSYGIEYVNDKPDKPADLDLEDLRHLVDNFRIKYDNTVRAYYGEISSQGSRCVRVSCVGDQIVFGAPEFEAITTHTGLFTPTNATVIYPVAKALGLKLILAKSPSALSWRGRRFDGKLASGAPHFNLLVS</sequence>
<dbReference type="VEuPathDB" id="FungiDB:JI435_028480"/>